<reference evidence="1" key="1">
    <citation type="submission" date="2022-07" db="EMBL/GenBank/DDBJ databases">
        <title>Phylogenomic reconstructions and comparative analyses of Kickxellomycotina fungi.</title>
        <authorList>
            <person name="Reynolds N.K."/>
            <person name="Stajich J.E."/>
            <person name="Barry K."/>
            <person name="Grigoriev I.V."/>
            <person name="Crous P."/>
            <person name="Smith M.E."/>
        </authorList>
    </citation>
    <scope>NUCLEOTIDE SEQUENCE</scope>
    <source>
        <strain evidence="1">RSA 476</strain>
    </source>
</reference>
<evidence type="ECO:0000313" key="2">
    <source>
        <dbReference type="Proteomes" id="UP001140074"/>
    </source>
</evidence>
<organism evidence="1 2">
    <name type="scientific">Coemansia aciculifera</name>
    <dbReference type="NCBI Taxonomy" id="417176"/>
    <lineage>
        <taxon>Eukaryota</taxon>
        <taxon>Fungi</taxon>
        <taxon>Fungi incertae sedis</taxon>
        <taxon>Zoopagomycota</taxon>
        <taxon>Kickxellomycotina</taxon>
        <taxon>Kickxellomycetes</taxon>
        <taxon>Kickxellales</taxon>
        <taxon>Kickxellaceae</taxon>
        <taxon>Coemansia</taxon>
    </lineage>
</organism>
<accession>A0A9W8IEL0</accession>
<protein>
    <submittedName>
        <fullName evidence="1">Uncharacterized protein</fullName>
    </submittedName>
</protein>
<name>A0A9W8IEL0_9FUNG</name>
<comment type="caution">
    <text evidence="1">The sequence shown here is derived from an EMBL/GenBank/DDBJ whole genome shotgun (WGS) entry which is preliminary data.</text>
</comment>
<dbReference type="AlphaFoldDB" id="A0A9W8IEL0"/>
<dbReference type="Proteomes" id="UP001140074">
    <property type="component" value="Unassembled WGS sequence"/>
</dbReference>
<gene>
    <name evidence="1" type="ORF">GGH94_004823</name>
</gene>
<proteinExistence type="predicted"/>
<dbReference type="EMBL" id="JANBUY010000216">
    <property type="protein sequence ID" value="KAJ2861543.1"/>
    <property type="molecule type" value="Genomic_DNA"/>
</dbReference>
<evidence type="ECO:0000313" key="1">
    <source>
        <dbReference type="EMBL" id="KAJ2861543.1"/>
    </source>
</evidence>
<keyword evidence="2" id="KW-1185">Reference proteome</keyword>
<sequence length="60" mass="6941">MSQTRSIPQDVAAEEHGSELMYCTGFHDLYSQNIGDRQNLELFQRMRVVDDSRPHISSNE</sequence>